<sequence>MAALLLIVSGSQLWVPPLPHCCRPGQMSACLVTRPVTLRAAILPAMPNALSRIIFNLNVEPLGLITIIVLVAPNGRLSVTYDWDPEASTFNPDMPAAGPPIVRTVNVVLQVADNANRSSCLTMTEGVALVQGVAAVLGMPGSS</sequence>
<comment type="caution">
    <text evidence="1">The sequence shown here is derived from an EMBL/GenBank/DDBJ whole genome shotgun (WGS) entry which is preliminary data.</text>
</comment>
<protein>
    <submittedName>
        <fullName evidence="1">Uncharacterized protein</fullName>
    </submittedName>
</protein>
<evidence type="ECO:0000313" key="2">
    <source>
        <dbReference type="Proteomes" id="UP000814033"/>
    </source>
</evidence>
<name>A0ACB8R676_9AGAM</name>
<proteinExistence type="predicted"/>
<dbReference type="EMBL" id="MU276350">
    <property type="protein sequence ID" value="KAI0039141.1"/>
    <property type="molecule type" value="Genomic_DNA"/>
</dbReference>
<dbReference type="Proteomes" id="UP000814033">
    <property type="component" value="Unassembled WGS sequence"/>
</dbReference>
<reference evidence="1" key="1">
    <citation type="submission" date="2021-02" db="EMBL/GenBank/DDBJ databases">
        <authorList>
            <consortium name="DOE Joint Genome Institute"/>
            <person name="Ahrendt S."/>
            <person name="Looney B.P."/>
            <person name="Miyauchi S."/>
            <person name="Morin E."/>
            <person name="Drula E."/>
            <person name="Courty P.E."/>
            <person name="Chicoki N."/>
            <person name="Fauchery L."/>
            <person name="Kohler A."/>
            <person name="Kuo A."/>
            <person name="Labutti K."/>
            <person name="Pangilinan J."/>
            <person name="Lipzen A."/>
            <person name="Riley R."/>
            <person name="Andreopoulos W."/>
            <person name="He G."/>
            <person name="Johnson J."/>
            <person name="Barry K.W."/>
            <person name="Grigoriev I.V."/>
            <person name="Nagy L."/>
            <person name="Hibbett D."/>
            <person name="Henrissat B."/>
            <person name="Matheny P.B."/>
            <person name="Labbe J."/>
            <person name="Martin F."/>
        </authorList>
    </citation>
    <scope>NUCLEOTIDE SEQUENCE</scope>
    <source>
        <strain evidence="1">FP105234-sp</strain>
    </source>
</reference>
<accession>A0ACB8R676</accession>
<evidence type="ECO:0000313" key="1">
    <source>
        <dbReference type="EMBL" id="KAI0039141.1"/>
    </source>
</evidence>
<reference evidence="1" key="2">
    <citation type="journal article" date="2022" name="New Phytol.">
        <title>Evolutionary transition to the ectomycorrhizal habit in the genomes of a hyperdiverse lineage of mushroom-forming fungi.</title>
        <authorList>
            <person name="Looney B."/>
            <person name="Miyauchi S."/>
            <person name="Morin E."/>
            <person name="Drula E."/>
            <person name="Courty P.E."/>
            <person name="Kohler A."/>
            <person name="Kuo A."/>
            <person name="LaButti K."/>
            <person name="Pangilinan J."/>
            <person name="Lipzen A."/>
            <person name="Riley R."/>
            <person name="Andreopoulos W."/>
            <person name="He G."/>
            <person name="Johnson J."/>
            <person name="Nolan M."/>
            <person name="Tritt A."/>
            <person name="Barry K.W."/>
            <person name="Grigoriev I.V."/>
            <person name="Nagy L.G."/>
            <person name="Hibbett D."/>
            <person name="Henrissat B."/>
            <person name="Matheny P.B."/>
            <person name="Labbe J."/>
            <person name="Martin F.M."/>
        </authorList>
    </citation>
    <scope>NUCLEOTIDE SEQUENCE</scope>
    <source>
        <strain evidence="1">FP105234-sp</strain>
    </source>
</reference>
<gene>
    <name evidence="1" type="ORF">FA95DRAFT_1577787</name>
</gene>
<organism evidence="1 2">
    <name type="scientific">Auriscalpium vulgare</name>
    <dbReference type="NCBI Taxonomy" id="40419"/>
    <lineage>
        <taxon>Eukaryota</taxon>
        <taxon>Fungi</taxon>
        <taxon>Dikarya</taxon>
        <taxon>Basidiomycota</taxon>
        <taxon>Agaricomycotina</taxon>
        <taxon>Agaricomycetes</taxon>
        <taxon>Russulales</taxon>
        <taxon>Auriscalpiaceae</taxon>
        <taxon>Auriscalpium</taxon>
    </lineage>
</organism>
<keyword evidence="2" id="KW-1185">Reference proteome</keyword>